<gene>
    <name evidence="2" type="primary">LOC108850262</name>
</gene>
<evidence type="ECO:0000313" key="1">
    <source>
        <dbReference type="Proteomes" id="UP000504610"/>
    </source>
</evidence>
<reference evidence="2" key="2">
    <citation type="submission" date="2025-08" db="UniProtKB">
        <authorList>
            <consortium name="RefSeq"/>
        </authorList>
    </citation>
    <scope>IDENTIFICATION</scope>
    <source>
        <tissue evidence="2">Leaf</tissue>
    </source>
</reference>
<accession>A0A9W3DKI5</accession>
<sequence>MVSRGLQRIVMRVDWHWSSHLSEKSFWSIKPPVTDSWAWRKLLDLSLLALLFCKTRLGNGRTASFWFDVWTPLGQLIDYIGLSGPRSLRIRTEAVVADAIRGNVWTFSHPKSQKEVDLHAFLTTISLPLSNVVVDDYEWVAGYFPLRSFRSYTTWEILRPREEVKDWVDIVWFKGGIPKHVFTMWVSN</sequence>
<dbReference type="AlphaFoldDB" id="A0A9W3DKI5"/>
<keyword evidence="1" id="KW-1185">Reference proteome</keyword>
<reference evidence="1" key="1">
    <citation type="journal article" date="2019" name="Database">
        <title>The radish genome database (RadishGD): an integrated information resource for radish genomics.</title>
        <authorList>
            <person name="Yu H.J."/>
            <person name="Baek S."/>
            <person name="Lee Y.J."/>
            <person name="Cho A."/>
            <person name="Mun J.H."/>
        </authorList>
    </citation>
    <scope>NUCLEOTIDE SEQUENCE [LARGE SCALE GENOMIC DNA]</scope>
    <source>
        <strain evidence="1">cv. WK10039</strain>
    </source>
</reference>
<protein>
    <submittedName>
        <fullName evidence="2">Uncharacterized protein LOC108850262</fullName>
    </submittedName>
</protein>
<name>A0A9W3DKI5_RAPSA</name>
<dbReference type="Proteomes" id="UP000504610">
    <property type="component" value="Chromosome 4"/>
</dbReference>
<proteinExistence type="predicted"/>
<dbReference type="KEGG" id="rsz:108850262"/>
<dbReference type="RefSeq" id="XP_056863943.1">
    <property type="nucleotide sequence ID" value="XM_057007963.1"/>
</dbReference>
<dbReference type="GeneID" id="108850262"/>
<dbReference type="OrthoDB" id="1938625at2759"/>
<evidence type="ECO:0000313" key="2">
    <source>
        <dbReference type="RefSeq" id="XP_056863943.1"/>
    </source>
</evidence>
<organism evidence="1 2">
    <name type="scientific">Raphanus sativus</name>
    <name type="common">Radish</name>
    <name type="synonym">Raphanus raphanistrum var. sativus</name>
    <dbReference type="NCBI Taxonomy" id="3726"/>
    <lineage>
        <taxon>Eukaryota</taxon>
        <taxon>Viridiplantae</taxon>
        <taxon>Streptophyta</taxon>
        <taxon>Embryophyta</taxon>
        <taxon>Tracheophyta</taxon>
        <taxon>Spermatophyta</taxon>
        <taxon>Magnoliopsida</taxon>
        <taxon>eudicotyledons</taxon>
        <taxon>Gunneridae</taxon>
        <taxon>Pentapetalae</taxon>
        <taxon>rosids</taxon>
        <taxon>malvids</taxon>
        <taxon>Brassicales</taxon>
        <taxon>Brassicaceae</taxon>
        <taxon>Brassiceae</taxon>
        <taxon>Raphanus</taxon>
    </lineage>
</organism>